<dbReference type="eggNOG" id="ENOG502ZMFK">
    <property type="taxonomic scope" value="Bacteria"/>
</dbReference>
<dbReference type="STRING" id="118168.MC7420_2386"/>
<dbReference type="EMBL" id="DS989870">
    <property type="protein sequence ID" value="EDX71720.1"/>
    <property type="molecule type" value="Genomic_DNA"/>
</dbReference>
<protein>
    <submittedName>
        <fullName evidence="1">Uncharacterized protein</fullName>
    </submittedName>
</protein>
<dbReference type="AlphaFoldDB" id="B4W2B2"/>
<proteinExistence type="predicted"/>
<reference evidence="1 2" key="1">
    <citation type="submission" date="2008-07" db="EMBL/GenBank/DDBJ databases">
        <authorList>
            <person name="Tandeau de Marsac N."/>
            <person name="Ferriera S."/>
            <person name="Johnson J."/>
            <person name="Kravitz S."/>
            <person name="Beeson K."/>
            <person name="Sutton G."/>
            <person name="Rogers Y.-H."/>
            <person name="Friedman R."/>
            <person name="Frazier M."/>
            <person name="Venter J.C."/>
        </authorList>
    </citation>
    <scope>NUCLEOTIDE SEQUENCE [LARGE SCALE GENOMIC DNA]</scope>
    <source>
        <strain evidence="1 2">PCC 7420</strain>
    </source>
</reference>
<dbReference type="OrthoDB" id="5484783at2"/>
<gene>
    <name evidence="1" type="ORF">MC7420_2386</name>
</gene>
<name>B4W2B2_9CYAN</name>
<evidence type="ECO:0000313" key="1">
    <source>
        <dbReference type="EMBL" id="EDX71720.1"/>
    </source>
</evidence>
<keyword evidence="2" id="KW-1185">Reference proteome</keyword>
<evidence type="ECO:0000313" key="2">
    <source>
        <dbReference type="Proteomes" id="UP000003835"/>
    </source>
</evidence>
<dbReference type="HOGENOM" id="CLU_672139_0_0_3"/>
<organism evidence="1 2">
    <name type="scientific">Coleofasciculus chthonoplastes PCC 7420</name>
    <dbReference type="NCBI Taxonomy" id="118168"/>
    <lineage>
        <taxon>Bacteria</taxon>
        <taxon>Bacillati</taxon>
        <taxon>Cyanobacteriota</taxon>
        <taxon>Cyanophyceae</taxon>
        <taxon>Coleofasciculales</taxon>
        <taxon>Coleofasciculaceae</taxon>
        <taxon>Coleofasciculus</taxon>
    </lineage>
</organism>
<dbReference type="Proteomes" id="UP000003835">
    <property type="component" value="Unassembled WGS sequence"/>
</dbReference>
<sequence>MSNKFQVAIYTSQQLSDPKKMQVLWRLLDDPIVSPKRYDSVERAKISFSPDAVESAAQLYQNEGLLFVRGKKDGFLGVFSDQLHGLSKWDIWLNVSAMQGKKRKRWLNWIFSLCGELPVLYGGGFPMEEYDAKHTNVKKLPGGGRISGTIGVSILEFYQYLPGLYWLTIFGTELVRAFGESKLLALPKVESFSLDSHQVAICLNEPVLPDNMEQRLHSESQLADLVGAQFFFDRNRTGLQFEQVPQLAKTLKNISSKEAVAHEDLPEPGALSQVEFKNFGNQVILSPDGIPYANPSDLAEQLVVFLHTDVEEVFTYSRSALEKLDTFFTEHPQKLEYKEQHLQKEFIPALGAYLGEVIVQELGGDWLVREPLLKSTVTINDREVAPFQYAYQVVYDDKKLLDLYNSMLQ</sequence>
<accession>B4W2B2</accession>
<dbReference type="RefSeq" id="WP_006105429.1">
    <property type="nucleotide sequence ID" value="NZ_DS989870.1"/>
</dbReference>